<keyword evidence="1 3" id="KW-0547">Nucleotide-binding</keyword>
<dbReference type="HAMAP" id="MF_01488">
    <property type="entry name" value="RecD2"/>
    <property type="match status" value="1"/>
</dbReference>
<dbReference type="InterPro" id="IPR055446">
    <property type="entry name" value="RecD2_N_OB"/>
</dbReference>
<evidence type="ECO:0000259" key="4">
    <source>
        <dbReference type="SMART" id="SM00382"/>
    </source>
</evidence>
<dbReference type="Pfam" id="PF18335">
    <property type="entry name" value="SH3_13"/>
    <property type="match status" value="1"/>
</dbReference>
<dbReference type="EC" id="5.6.2.3" evidence="3"/>
<dbReference type="EMBL" id="BAABIK010000015">
    <property type="protein sequence ID" value="GAA4944488.1"/>
    <property type="molecule type" value="Genomic_DNA"/>
</dbReference>
<dbReference type="Gene3D" id="1.10.150.20">
    <property type="entry name" value="5' to 3' exonuclease, C-terminal subdomain"/>
    <property type="match status" value="1"/>
</dbReference>
<dbReference type="InterPro" id="IPR010994">
    <property type="entry name" value="RuvA_2-like"/>
</dbReference>
<keyword evidence="3" id="KW-0413">Isomerase</keyword>
<name>A0ABP9GIX3_9ACTN</name>
<dbReference type="Gene3D" id="2.30.30.940">
    <property type="match status" value="1"/>
</dbReference>
<proteinExistence type="inferred from homology"/>
<organism evidence="5 6">
    <name type="scientific">Streptomonospora halophila</name>
    <dbReference type="NCBI Taxonomy" id="427369"/>
    <lineage>
        <taxon>Bacteria</taxon>
        <taxon>Bacillati</taxon>
        <taxon>Actinomycetota</taxon>
        <taxon>Actinomycetes</taxon>
        <taxon>Streptosporangiales</taxon>
        <taxon>Nocardiopsidaceae</taxon>
        <taxon>Streptomonospora</taxon>
    </lineage>
</organism>
<dbReference type="InterPro" id="IPR006345">
    <property type="entry name" value="RecD2"/>
</dbReference>
<protein>
    <recommendedName>
        <fullName evidence="3">ATP-dependent RecD2 DNA helicase</fullName>
        <ecNumber evidence="3">5.6.2.3</ecNumber>
    </recommendedName>
    <alternativeName>
        <fullName evidence="3">DNA 5'-3' helicase subunit RecD2</fullName>
    </alternativeName>
</protein>
<dbReference type="SUPFAM" id="SSF47781">
    <property type="entry name" value="RuvA domain 2-like"/>
    <property type="match status" value="1"/>
</dbReference>
<evidence type="ECO:0000256" key="1">
    <source>
        <dbReference type="ARBA" id="ARBA00022741"/>
    </source>
</evidence>
<keyword evidence="6" id="KW-1185">Reference proteome</keyword>
<dbReference type="SMART" id="SM00382">
    <property type="entry name" value="AAA"/>
    <property type="match status" value="1"/>
</dbReference>
<dbReference type="InterPro" id="IPR050534">
    <property type="entry name" value="Coronavir_polyprotein_1ab"/>
</dbReference>
<feature type="binding site" evidence="3">
    <location>
        <begin position="370"/>
        <end position="374"/>
    </location>
    <ligand>
        <name>ATP</name>
        <dbReference type="ChEBI" id="CHEBI:30616"/>
    </ligand>
</feature>
<comment type="catalytic activity">
    <reaction evidence="3">
        <text>ATP + H2O = ADP + phosphate + H(+)</text>
        <dbReference type="Rhea" id="RHEA:13065"/>
        <dbReference type="ChEBI" id="CHEBI:15377"/>
        <dbReference type="ChEBI" id="CHEBI:15378"/>
        <dbReference type="ChEBI" id="CHEBI:30616"/>
        <dbReference type="ChEBI" id="CHEBI:43474"/>
        <dbReference type="ChEBI" id="CHEBI:456216"/>
        <dbReference type="EC" id="5.6.2.3"/>
    </reaction>
</comment>
<dbReference type="CDD" id="cd17933">
    <property type="entry name" value="DEXSc_RecD-like"/>
    <property type="match status" value="1"/>
</dbReference>
<dbReference type="InterPro" id="IPR027785">
    <property type="entry name" value="UvrD-like_helicase_C"/>
</dbReference>
<evidence type="ECO:0000256" key="3">
    <source>
        <dbReference type="HAMAP-Rule" id="MF_01488"/>
    </source>
</evidence>
<dbReference type="NCBIfam" id="TIGR01448">
    <property type="entry name" value="recD_rel"/>
    <property type="match status" value="1"/>
</dbReference>
<evidence type="ECO:0000256" key="2">
    <source>
        <dbReference type="ARBA" id="ARBA00022840"/>
    </source>
</evidence>
<evidence type="ECO:0000313" key="6">
    <source>
        <dbReference type="Proteomes" id="UP001499993"/>
    </source>
</evidence>
<dbReference type="Gene3D" id="1.10.10.2220">
    <property type="match status" value="1"/>
</dbReference>
<sequence>MAKGSQRSGSGDGGFRPSVLDGVLERITFANEETGYTVAKVDTGRGGDLTTVVGALLGAQPGESLRMEGRWGSHPQYGRQFMVENYTTVLPATVQGVRRYLGSGLVKGIGPRLAERIVGYFGVEALDVIEQTPERLIEVPKLGPKRTRLIADAWEEQKAIKEVMVFLQGIEVSTSLAVRIYKKYGDSSISVVRNEPYRLATDVWGIGFKTADTIAQAVGIPHDSPERVMAGIQFTLSESTGDGHCYLPEEKLIAEAVKILQVDSGLVIECLARLVAEEGVVSEKVAGPDGDGVTAVYLVPFQRAEASLASHLRGLLNASADRLSAFDGVDWEVALGWLGSRTGAELAAGQQEAVKLALSRKVAVLTGGPGCGKSFTVSSIITLAAAKKAKIVLAAPTGRAAKRLTELTGHEASTVHRLLELKPGGDASYDRDNPLDCDLLVVDEASMLDLLLANKLAKAVPPGAHLLLVGDVDQLPSVGAGQVLRDLLDERSPLPAVRLTHVFRQAQESGVVTNAHRVNTGNPPEFAGMSDFFLFPSEETEATAELTVDVVANRIPRRFGLDPRRDVQVLAPMHRGPAGAGNLNTLLQQALTPPGEGVAERRFGGRVFRVGDKVTQIRNNYDKGANGVFNGTLGVITGIDAVEQSVRVRTDEDEEIGYDFAELDELVHAYSVTVHRSQGSEYPAVVIPITTSAWMMLQRNLLYTAITRAKRLVVLVGSRRALAQAVRSAGAGRRFTALAQRLADF</sequence>
<comment type="similarity">
    <text evidence="3">Belongs to the RecD family. RecD2 subfamily.</text>
</comment>
<keyword evidence="3" id="KW-0378">Hydrolase</keyword>
<dbReference type="InterPro" id="IPR041451">
    <property type="entry name" value="RecD2_SH13"/>
</dbReference>
<accession>A0ABP9GIX3</accession>
<dbReference type="Pfam" id="PF14520">
    <property type="entry name" value="HHH_5"/>
    <property type="match status" value="1"/>
</dbReference>
<keyword evidence="3" id="KW-0347">Helicase</keyword>
<dbReference type="Pfam" id="PF13245">
    <property type="entry name" value="AAA_19"/>
    <property type="match status" value="1"/>
</dbReference>
<dbReference type="InterPro" id="IPR027417">
    <property type="entry name" value="P-loop_NTPase"/>
</dbReference>
<dbReference type="Proteomes" id="UP001499993">
    <property type="component" value="Unassembled WGS sequence"/>
</dbReference>
<keyword evidence="3" id="KW-0238">DNA-binding</keyword>
<evidence type="ECO:0000313" key="5">
    <source>
        <dbReference type="EMBL" id="GAA4944488.1"/>
    </source>
</evidence>
<dbReference type="Gene3D" id="3.40.50.300">
    <property type="entry name" value="P-loop containing nucleotide triphosphate hydrolases"/>
    <property type="match status" value="2"/>
</dbReference>
<dbReference type="PANTHER" id="PTHR43788">
    <property type="entry name" value="DNA2/NAM7 HELICASE FAMILY MEMBER"/>
    <property type="match status" value="1"/>
</dbReference>
<comment type="function">
    <text evidence="3">DNA-dependent ATPase and ATP-dependent 5'-3' DNA helicase. Has no activity on blunt DNA or DNA with 3'-overhangs, requires at least 10 bases of 5'-ssDNA for helicase activity.</text>
</comment>
<comment type="caution">
    <text evidence="5">The sequence shown here is derived from an EMBL/GenBank/DDBJ whole genome shotgun (WGS) entry which is preliminary data.</text>
</comment>
<dbReference type="Pfam" id="PF23139">
    <property type="entry name" value="OB_YrrC"/>
    <property type="match status" value="1"/>
</dbReference>
<dbReference type="Pfam" id="PF14490">
    <property type="entry name" value="HHH_RecD2"/>
    <property type="match status" value="1"/>
</dbReference>
<dbReference type="PANTHER" id="PTHR43788:SF6">
    <property type="entry name" value="DNA HELICASE B"/>
    <property type="match status" value="1"/>
</dbReference>
<feature type="domain" description="AAA+ ATPase" evidence="4">
    <location>
        <begin position="359"/>
        <end position="612"/>
    </location>
</feature>
<keyword evidence="2 3" id="KW-0067">ATP-binding</keyword>
<dbReference type="CDD" id="cd18809">
    <property type="entry name" value="SF1_C_RecD"/>
    <property type="match status" value="1"/>
</dbReference>
<dbReference type="InterPro" id="IPR029493">
    <property type="entry name" value="RecD2-like_HHH"/>
</dbReference>
<dbReference type="RefSeq" id="WP_345557018.1">
    <property type="nucleotide sequence ID" value="NZ_BAABIK010000015.1"/>
</dbReference>
<dbReference type="InterPro" id="IPR003593">
    <property type="entry name" value="AAA+_ATPase"/>
</dbReference>
<gene>
    <name evidence="3" type="primary">recD2</name>
    <name evidence="5" type="ORF">GCM10023224_29430</name>
</gene>
<dbReference type="SUPFAM" id="SSF52540">
    <property type="entry name" value="P-loop containing nucleoside triphosphate hydrolases"/>
    <property type="match status" value="2"/>
</dbReference>
<reference evidence="6" key="1">
    <citation type="journal article" date="2019" name="Int. J. Syst. Evol. Microbiol.">
        <title>The Global Catalogue of Microorganisms (GCM) 10K type strain sequencing project: providing services to taxonomists for standard genome sequencing and annotation.</title>
        <authorList>
            <consortium name="The Broad Institute Genomics Platform"/>
            <consortium name="The Broad Institute Genome Sequencing Center for Infectious Disease"/>
            <person name="Wu L."/>
            <person name="Ma J."/>
        </authorList>
    </citation>
    <scope>NUCLEOTIDE SEQUENCE [LARGE SCALE GENOMIC DNA]</scope>
    <source>
        <strain evidence="6">JCM 18123</strain>
    </source>
</reference>
<dbReference type="Pfam" id="PF13538">
    <property type="entry name" value="UvrD_C_2"/>
    <property type="match status" value="1"/>
</dbReference>